<sequence>MSIYVHVMRSGLSLGLLLWIAPLACSMITNCAPKKSFREILQSPYVKEIFELLSPKKLLLENDRDNITDDGCVRDIIYFTDALEKQDRWALTMLDASSRIPPGILDGNIIDMGVFDQCLEVQGSYLGNSIHGRHCMYSINLIEEDNEVMPIKPTMSICLPSTCTARTVIDLVIGAIKKSERMTNLDISVAHAHCTENKLKLSDKEFIIWLLVMASYTGFLVLCTLLHMISDRVCPNSSWLNIVQNLSELSLIKSSQSILNLTTQIDTLGAINGLRFISITLIVLFHTYAMQFFAVNINHIVVITEWFESWRAVTLIVMSNSVDTFFILSGFLMTYGFMKKMQRNENFNIPMHYLHRFIRLTPPIIVLVYSTIAVVPRIASGPRWEWLMKLFITKLRDNWLYSLLYIQNFVNKYDYRIMHTWYLAVDMQLFLISPIILITLYKKPKMGLALLAFLIVICQVVAASITGINSYPVLYLTREWNLTLMQESYNELYQVPYTRASPWLFGIILGFMVSKNLRPNRWIKIIGWSTASAGFVTLLICIRNVALSPEPNFIRDVMFMLFAKVIWSIVICWIIYCSITDRTGIVSRILSWKYFLPLSRLSYSVYLIHMIFPTLRIGASRVPAYFNDYQI</sequence>
<name>A0ACC2PWG9_9HYME</name>
<organism evidence="1 2">
    <name type="scientific">Eretmocerus hayati</name>
    <dbReference type="NCBI Taxonomy" id="131215"/>
    <lineage>
        <taxon>Eukaryota</taxon>
        <taxon>Metazoa</taxon>
        <taxon>Ecdysozoa</taxon>
        <taxon>Arthropoda</taxon>
        <taxon>Hexapoda</taxon>
        <taxon>Insecta</taxon>
        <taxon>Pterygota</taxon>
        <taxon>Neoptera</taxon>
        <taxon>Endopterygota</taxon>
        <taxon>Hymenoptera</taxon>
        <taxon>Apocrita</taxon>
        <taxon>Proctotrupomorpha</taxon>
        <taxon>Chalcidoidea</taxon>
        <taxon>Aphelinidae</taxon>
        <taxon>Aphelininae</taxon>
        <taxon>Eretmocerus</taxon>
    </lineage>
</organism>
<evidence type="ECO:0000313" key="2">
    <source>
        <dbReference type="Proteomes" id="UP001239111"/>
    </source>
</evidence>
<gene>
    <name evidence="1" type="ORF">QAD02_023627</name>
</gene>
<protein>
    <submittedName>
        <fullName evidence="1">Uncharacterized protein</fullName>
    </submittedName>
</protein>
<reference evidence="1" key="1">
    <citation type="submission" date="2023-04" db="EMBL/GenBank/DDBJ databases">
        <title>A chromosome-level genome assembly of the parasitoid wasp Eretmocerus hayati.</title>
        <authorList>
            <person name="Zhong Y."/>
            <person name="Liu S."/>
            <person name="Liu Y."/>
        </authorList>
    </citation>
    <scope>NUCLEOTIDE SEQUENCE</scope>
    <source>
        <strain evidence="1">ZJU_SS_LIU_2023</strain>
    </source>
</reference>
<comment type="caution">
    <text evidence="1">The sequence shown here is derived from an EMBL/GenBank/DDBJ whole genome shotgun (WGS) entry which is preliminary data.</text>
</comment>
<dbReference type="Proteomes" id="UP001239111">
    <property type="component" value="Chromosome 1"/>
</dbReference>
<dbReference type="EMBL" id="CM056741">
    <property type="protein sequence ID" value="KAJ8687833.1"/>
    <property type="molecule type" value="Genomic_DNA"/>
</dbReference>
<keyword evidence="2" id="KW-1185">Reference proteome</keyword>
<evidence type="ECO:0000313" key="1">
    <source>
        <dbReference type="EMBL" id="KAJ8687833.1"/>
    </source>
</evidence>
<proteinExistence type="predicted"/>
<feature type="non-terminal residue" evidence="1">
    <location>
        <position position="631"/>
    </location>
</feature>
<accession>A0ACC2PWG9</accession>